<reference evidence="1" key="1">
    <citation type="journal article" date="2018" name="Genome Biol. Evol.">
        <title>Genomics and development of Lentinus tigrinus, a white-rot wood-decaying mushroom with dimorphic fruiting bodies.</title>
        <authorList>
            <person name="Wu B."/>
            <person name="Xu Z."/>
            <person name="Knudson A."/>
            <person name="Carlson A."/>
            <person name="Chen N."/>
            <person name="Kovaka S."/>
            <person name="LaButti K."/>
            <person name="Lipzen A."/>
            <person name="Pennachio C."/>
            <person name="Riley R."/>
            <person name="Schakwitz W."/>
            <person name="Umezawa K."/>
            <person name="Ohm R.A."/>
            <person name="Grigoriev I.V."/>
            <person name="Nagy L.G."/>
            <person name="Gibbons J."/>
            <person name="Hibbett D."/>
        </authorList>
    </citation>
    <scope>NUCLEOTIDE SEQUENCE [LARGE SCALE GENOMIC DNA]</scope>
    <source>
        <strain evidence="1">ALCF2SS1-6</strain>
    </source>
</reference>
<accession>A0A5C2SIH3</accession>
<proteinExistence type="predicted"/>
<dbReference type="EMBL" id="ML122256">
    <property type="protein sequence ID" value="RPD63583.1"/>
    <property type="molecule type" value="Genomic_DNA"/>
</dbReference>
<keyword evidence="2" id="KW-1185">Reference proteome</keyword>
<dbReference type="Proteomes" id="UP000313359">
    <property type="component" value="Unassembled WGS sequence"/>
</dbReference>
<protein>
    <submittedName>
        <fullName evidence="1">Uncharacterized protein</fullName>
    </submittedName>
</protein>
<organism evidence="1 2">
    <name type="scientific">Lentinus tigrinus ALCF2SS1-6</name>
    <dbReference type="NCBI Taxonomy" id="1328759"/>
    <lineage>
        <taxon>Eukaryota</taxon>
        <taxon>Fungi</taxon>
        <taxon>Dikarya</taxon>
        <taxon>Basidiomycota</taxon>
        <taxon>Agaricomycotina</taxon>
        <taxon>Agaricomycetes</taxon>
        <taxon>Polyporales</taxon>
        <taxon>Polyporaceae</taxon>
        <taxon>Lentinus</taxon>
    </lineage>
</organism>
<gene>
    <name evidence="1" type="ORF">L227DRAFT_394720</name>
</gene>
<name>A0A5C2SIH3_9APHY</name>
<dbReference type="AlphaFoldDB" id="A0A5C2SIH3"/>
<evidence type="ECO:0000313" key="2">
    <source>
        <dbReference type="Proteomes" id="UP000313359"/>
    </source>
</evidence>
<sequence>MGVCRWSSQLSQLGAPSGRRRSVAVEDAHGCACSKRWSPMRTLLSSRRRGLVASRLVVFSWGRNFDVCLGVGCRLSDVSSLGQRAMGHGVLVSVAVCHIGHYSVQTVRGDWNVRRSVSGGASSTY</sequence>
<evidence type="ECO:0000313" key="1">
    <source>
        <dbReference type="EMBL" id="RPD63583.1"/>
    </source>
</evidence>